<evidence type="ECO:0000256" key="1">
    <source>
        <dbReference type="SAM" id="MobiDB-lite"/>
    </source>
</evidence>
<feature type="region of interest" description="Disordered" evidence="1">
    <location>
        <begin position="16"/>
        <end position="60"/>
    </location>
</feature>
<dbReference type="AlphaFoldDB" id="A0A9P5QB00"/>
<accession>A0A9P5QB00</accession>
<dbReference type="Proteomes" id="UP000772434">
    <property type="component" value="Unassembled WGS sequence"/>
</dbReference>
<evidence type="ECO:0000313" key="3">
    <source>
        <dbReference type="Proteomes" id="UP000772434"/>
    </source>
</evidence>
<gene>
    <name evidence="2" type="ORF">BDP27DRAFT_1356717</name>
</gene>
<sequence>MVVVVVYCQIPAKQVTDPEGARKIKRGDREGMGKGKNKYQSDVEDDMDNGGKEQGSTTSPKTLDAFYDILETAGSFPGHPFQTCCRQVILVEVLDSTGNPRIRQ</sequence>
<comment type="caution">
    <text evidence="2">The sequence shown here is derived from an EMBL/GenBank/DDBJ whole genome shotgun (WGS) entry which is preliminary data.</text>
</comment>
<proteinExistence type="predicted"/>
<dbReference type="EMBL" id="JADNRY010000002">
    <property type="protein sequence ID" value="KAF9077977.1"/>
    <property type="molecule type" value="Genomic_DNA"/>
</dbReference>
<organism evidence="2 3">
    <name type="scientific">Rhodocollybia butyracea</name>
    <dbReference type="NCBI Taxonomy" id="206335"/>
    <lineage>
        <taxon>Eukaryota</taxon>
        <taxon>Fungi</taxon>
        <taxon>Dikarya</taxon>
        <taxon>Basidiomycota</taxon>
        <taxon>Agaricomycotina</taxon>
        <taxon>Agaricomycetes</taxon>
        <taxon>Agaricomycetidae</taxon>
        <taxon>Agaricales</taxon>
        <taxon>Marasmiineae</taxon>
        <taxon>Omphalotaceae</taxon>
        <taxon>Rhodocollybia</taxon>
    </lineage>
</organism>
<feature type="compositionally biased region" description="Basic and acidic residues" evidence="1">
    <location>
        <begin position="19"/>
        <end position="33"/>
    </location>
</feature>
<name>A0A9P5QB00_9AGAR</name>
<evidence type="ECO:0000313" key="2">
    <source>
        <dbReference type="EMBL" id="KAF9077977.1"/>
    </source>
</evidence>
<keyword evidence="3" id="KW-1185">Reference proteome</keyword>
<reference evidence="2" key="1">
    <citation type="submission" date="2020-11" db="EMBL/GenBank/DDBJ databases">
        <authorList>
            <consortium name="DOE Joint Genome Institute"/>
            <person name="Ahrendt S."/>
            <person name="Riley R."/>
            <person name="Andreopoulos W."/>
            <person name="Labutti K."/>
            <person name="Pangilinan J."/>
            <person name="Ruiz-Duenas F.J."/>
            <person name="Barrasa J.M."/>
            <person name="Sanchez-Garcia M."/>
            <person name="Camarero S."/>
            <person name="Miyauchi S."/>
            <person name="Serrano A."/>
            <person name="Linde D."/>
            <person name="Babiker R."/>
            <person name="Drula E."/>
            <person name="Ayuso-Fernandez I."/>
            <person name="Pacheco R."/>
            <person name="Padilla G."/>
            <person name="Ferreira P."/>
            <person name="Barriuso J."/>
            <person name="Kellner H."/>
            <person name="Castanera R."/>
            <person name="Alfaro M."/>
            <person name="Ramirez L."/>
            <person name="Pisabarro A.G."/>
            <person name="Kuo A."/>
            <person name="Tritt A."/>
            <person name="Lipzen A."/>
            <person name="He G."/>
            <person name="Yan M."/>
            <person name="Ng V."/>
            <person name="Cullen D."/>
            <person name="Martin F."/>
            <person name="Rosso M.-N."/>
            <person name="Henrissat B."/>
            <person name="Hibbett D."/>
            <person name="Martinez A.T."/>
            <person name="Grigoriev I.V."/>
        </authorList>
    </citation>
    <scope>NUCLEOTIDE SEQUENCE</scope>
    <source>
        <strain evidence="2">AH 40177</strain>
    </source>
</reference>
<protein>
    <submittedName>
        <fullName evidence="2">Uncharacterized protein</fullName>
    </submittedName>
</protein>